<dbReference type="EC" id="3.4.26.1" evidence="10"/>
<dbReference type="Proteomes" id="UP001633002">
    <property type="component" value="Unassembled WGS sequence"/>
</dbReference>
<dbReference type="InterPro" id="IPR003675">
    <property type="entry name" value="Rce1/LyrA-like_dom"/>
</dbReference>
<comment type="caution">
    <text evidence="13">The sequence shown here is derived from an EMBL/GenBank/DDBJ whole genome shotgun (WGS) entry which is preliminary data.</text>
</comment>
<dbReference type="GO" id="GO:0005789">
    <property type="term" value="C:endoplasmic reticulum membrane"/>
    <property type="evidence" value="ECO:0007669"/>
    <property type="project" value="UniProtKB-SubCell"/>
</dbReference>
<reference evidence="13 14" key="1">
    <citation type="submission" date="2024-09" db="EMBL/GenBank/DDBJ databases">
        <title>Chromosome-scale assembly of Riccia sorocarpa.</title>
        <authorList>
            <person name="Paukszto L."/>
        </authorList>
    </citation>
    <scope>NUCLEOTIDE SEQUENCE [LARGE SCALE GENOMIC DNA]</scope>
    <source>
        <strain evidence="13">LP-2024</strain>
        <tissue evidence="13">Aerial parts of the thallus</tissue>
    </source>
</reference>
<evidence type="ECO:0000313" key="14">
    <source>
        <dbReference type="Proteomes" id="UP001633002"/>
    </source>
</evidence>
<evidence type="ECO:0000256" key="3">
    <source>
        <dbReference type="ARBA" id="ARBA00022670"/>
    </source>
</evidence>
<feature type="transmembrane region" description="Helical" evidence="11">
    <location>
        <begin position="20"/>
        <end position="41"/>
    </location>
</feature>
<comment type="subcellular location">
    <subcellularLocation>
        <location evidence="1">Endoplasmic reticulum membrane</location>
        <topology evidence="1">Multi-pass membrane protein</topology>
    </subcellularLocation>
</comment>
<evidence type="ECO:0000259" key="12">
    <source>
        <dbReference type="Pfam" id="PF02517"/>
    </source>
</evidence>
<keyword evidence="5" id="KW-0378">Hydrolase</keyword>
<feature type="transmembrane region" description="Helical" evidence="11">
    <location>
        <begin position="53"/>
        <end position="79"/>
    </location>
</feature>
<evidence type="ECO:0000313" key="13">
    <source>
        <dbReference type="EMBL" id="KAL3684058.1"/>
    </source>
</evidence>
<keyword evidence="3" id="KW-0645">Protease</keyword>
<dbReference type="PANTHER" id="PTHR13046">
    <property type="entry name" value="PROTEASE U48 CAAX PRENYL PROTEASE RCE1"/>
    <property type="match status" value="1"/>
</dbReference>
<evidence type="ECO:0000256" key="10">
    <source>
        <dbReference type="ARBA" id="ARBA00049729"/>
    </source>
</evidence>
<dbReference type="InterPro" id="IPR039731">
    <property type="entry name" value="Rce1"/>
</dbReference>
<evidence type="ECO:0000256" key="2">
    <source>
        <dbReference type="ARBA" id="ARBA00006897"/>
    </source>
</evidence>
<protein>
    <recommendedName>
        <fullName evidence="10">intramembrane prenyl-peptidase Rce1</fullName>
        <ecNumber evidence="10">3.4.26.1</ecNumber>
    </recommendedName>
</protein>
<gene>
    <name evidence="13" type="ORF">R1sor_002080</name>
</gene>
<evidence type="ECO:0000256" key="6">
    <source>
        <dbReference type="ARBA" id="ARBA00022824"/>
    </source>
</evidence>
<comment type="similarity">
    <text evidence="2">Belongs to the peptidase U48 family.</text>
</comment>
<evidence type="ECO:0000256" key="5">
    <source>
        <dbReference type="ARBA" id="ARBA00022801"/>
    </source>
</evidence>
<keyword evidence="8 11" id="KW-0472">Membrane</keyword>
<dbReference type="GO" id="GO:0004175">
    <property type="term" value="F:endopeptidase activity"/>
    <property type="evidence" value="ECO:0007669"/>
    <property type="project" value="UniProtKB-ARBA"/>
</dbReference>
<dbReference type="AlphaFoldDB" id="A0ABD3GY57"/>
<evidence type="ECO:0000256" key="11">
    <source>
        <dbReference type="SAM" id="Phobius"/>
    </source>
</evidence>
<dbReference type="Pfam" id="PF02517">
    <property type="entry name" value="Rce1-like"/>
    <property type="match status" value="1"/>
</dbReference>
<keyword evidence="7 11" id="KW-1133">Transmembrane helix</keyword>
<dbReference type="PANTHER" id="PTHR13046:SF0">
    <property type="entry name" value="CAAX PRENYL PROTEASE 2"/>
    <property type="match status" value="1"/>
</dbReference>
<keyword evidence="14" id="KW-1185">Reference proteome</keyword>
<evidence type="ECO:0000256" key="8">
    <source>
        <dbReference type="ARBA" id="ARBA00023136"/>
    </source>
</evidence>
<dbReference type="GO" id="GO:0080120">
    <property type="term" value="P:CAAX-box protein maturation"/>
    <property type="evidence" value="ECO:0007669"/>
    <property type="project" value="UniProtKB-ARBA"/>
</dbReference>
<proteinExistence type="inferred from homology"/>
<comment type="catalytic activity">
    <reaction evidence="9">
        <text>Hydrolyzes the peptide bond -P2-(S-farnesyl or geranylgeranyl)C-P1'-P2'-P3'-COOH where P1' and P2' are amino acids with aliphatic sidechains and P3' is any C-terminal residue.</text>
        <dbReference type="EC" id="3.4.26.1"/>
    </reaction>
</comment>
<dbReference type="GO" id="GO:0006508">
    <property type="term" value="P:proteolysis"/>
    <property type="evidence" value="ECO:0007669"/>
    <property type="project" value="UniProtKB-KW"/>
</dbReference>
<feature type="domain" description="CAAX prenyl protease 2/Lysostaphin resistance protein A-like" evidence="12">
    <location>
        <begin position="3"/>
        <end position="33"/>
    </location>
</feature>
<name>A0ABD3GY57_9MARC</name>
<dbReference type="EMBL" id="JBJQOH010000006">
    <property type="protein sequence ID" value="KAL3684058.1"/>
    <property type="molecule type" value="Genomic_DNA"/>
</dbReference>
<evidence type="ECO:0000256" key="1">
    <source>
        <dbReference type="ARBA" id="ARBA00004477"/>
    </source>
</evidence>
<accession>A0ABD3GY57</accession>
<keyword evidence="6" id="KW-0256">Endoplasmic reticulum</keyword>
<evidence type="ECO:0000256" key="7">
    <source>
        <dbReference type="ARBA" id="ARBA00022989"/>
    </source>
</evidence>
<evidence type="ECO:0000256" key="9">
    <source>
        <dbReference type="ARBA" id="ARBA00047280"/>
    </source>
</evidence>
<organism evidence="13 14">
    <name type="scientific">Riccia sorocarpa</name>
    <dbReference type="NCBI Taxonomy" id="122646"/>
    <lineage>
        <taxon>Eukaryota</taxon>
        <taxon>Viridiplantae</taxon>
        <taxon>Streptophyta</taxon>
        <taxon>Embryophyta</taxon>
        <taxon>Marchantiophyta</taxon>
        <taxon>Marchantiopsida</taxon>
        <taxon>Marchantiidae</taxon>
        <taxon>Marchantiales</taxon>
        <taxon>Ricciaceae</taxon>
        <taxon>Riccia</taxon>
    </lineage>
</organism>
<evidence type="ECO:0000256" key="4">
    <source>
        <dbReference type="ARBA" id="ARBA00022692"/>
    </source>
</evidence>
<keyword evidence="4 11" id="KW-0812">Transmembrane</keyword>
<sequence>MQLGYTTAFGWYATFLYLRTGHLIAPIMAHTFFCNTVRLHYFDKALTSLNKKVIGIAYIVEIILTNIGVNLAVFIHVFADNTSLERVRKF</sequence>